<accession>A0A816BIB9</accession>
<reference evidence="1" key="1">
    <citation type="submission" date="2021-02" db="EMBL/GenBank/DDBJ databases">
        <authorList>
            <person name="Nowell W R."/>
        </authorList>
    </citation>
    <scope>NUCLEOTIDE SEQUENCE</scope>
</reference>
<dbReference type="AlphaFoldDB" id="A0A816BIB9"/>
<evidence type="ECO:0000313" key="2">
    <source>
        <dbReference type="Proteomes" id="UP000663828"/>
    </source>
</evidence>
<comment type="caution">
    <text evidence="1">The sequence shown here is derived from an EMBL/GenBank/DDBJ whole genome shotgun (WGS) entry which is preliminary data.</text>
</comment>
<evidence type="ECO:0000313" key="1">
    <source>
        <dbReference type="EMBL" id="CAF1608039.1"/>
    </source>
</evidence>
<dbReference type="Proteomes" id="UP000663828">
    <property type="component" value="Unassembled WGS sequence"/>
</dbReference>
<organism evidence="1 2">
    <name type="scientific">Adineta ricciae</name>
    <name type="common">Rotifer</name>
    <dbReference type="NCBI Taxonomy" id="249248"/>
    <lineage>
        <taxon>Eukaryota</taxon>
        <taxon>Metazoa</taxon>
        <taxon>Spiralia</taxon>
        <taxon>Gnathifera</taxon>
        <taxon>Rotifera</taxon>
        <taxon>Eurotatoria</taxon>
        <taxon>Bdelloidea</taxon>
        <taxon>Adinetida</taxon>
        <taxon>Adinetidae</taxon>
        <taxon>Adineta</taxon>
    </lineage>
</organism>
<protein>
    <submittedName>
        <fullName evidence="1">Uncharacterized protein</fullName>
    </submittedName>
</protein>
<name>A0A816BIB9_ADIRI</name>
<proteinExistence type="predicted"/>
<keyword evidence="2" id="KW-1185">Reference proteome</keyword>
<gene>
    <name evidence="1" type="ORF">XAT740_LOCUS48533</name>
</gene>
<dbReference type="EMBL" id="CAJNOR010006976">
    <property type="protein sequence ID" value="CAF1608039.1"/>
    <property type="molecule type" value="Genomic_DNA"/>
</dbReference>
<sequence>MDSVRKTIRDIIARFPLKPPPTSNRTLACNKQSKADVNKLPIPAQACQPLRIDVVDIVQSNLNKVIRPQNSHQFETTIYRKPTFTGLMTNWHSFVPLEYKKSSIVSQHLAKNDCSTTLLPLIGCEKKRMYVEITFIGRPTDLLKKRFSQLSGKVRLDLNIRFYTKPPPAVQTFFQTKDPIPKHMQSNIRISVKPKDKVYVA</sequence>